<comment type="caution">
    <text evidence="5">The sequence shown here is derived from an EMBL/GenBank/DDBJ whole genome shotgun (WGS) entry which is preliminary data.</text>
</comment>
<dbReference type="PROSITE" id="PS01124">
    <property type="entry name" value="HTH_ARAC_FAMILY_2"/>
    <property type="match status" value="1"/>
</dbReference>
<dbReference type="Pfam" id="PF12833">
    <property type="entry name" value="HTH_18"/>
    <property type="match status" value="1"/>
</dbReference>
<protein>
    <submittedName>
        <fullName evidence="5">AraC family transcriptional regulator</fullName>
    </submittedName>
</protein>
<organism evidence="5 6">
    <name type="scientific">Candidatus Gemmiger excrementipullorum</name>
    <dbReference type="NCBI Taxonomy" id="2838610"/>
    <lineage>
        <taxon>Bacteria</taxon>
        <taxon>Bacillati</taxon>
        <taxon>Bacillota</taxon>
        <taxon>Clostridia</taxon>
        <taxon>Eubacteriales</taxon>
        <taxon>Gemmiger</taxon>
    </lineage>
</organism>
<dbReference type="SUPFAM" id="SSF46689">
    <property type="entry name" value="Homeodomain-like"/>
    <property type="match status" value="1"/>
</dbReference>
<dbReference type="InterPro" id="IPR018060">
    <property type="entry name" value="HTH_AraC"/>
</dbReference>
<evidence type="ECO:0000256" key="1">
    <source>
        <dbReference type="ARBA" id="ARBA00023015"/>
    </source>
</evidence>
<dbReference type="AlphaFoldDB" id="A0A9D1XZC0"/>
<accession>A0A9D1XZC0</accession>
<gene>
    <name evidence="5" type="ORF">H9846_01280</name>
</gene>
<dbReference type="Pfam" id="PF02311">
    <property type="entry name" value="AraC_binding"/>
    <property type="match status" value="1"/>
</dbReference>
<evidence type="ECO:0000313" key="6">
    <source>
        <dbReference type="Proteomes" id="UP000886751"/>
    </source>
</evidence>
<dbReference type="EMBL" id="DXEI01000025">
    <property type="protein sequence ID" value="HIX94076.1"/>
    <property type="molecule type" value="Genomic_DNA"/>
</dbReference>
<dbReference type="InterPro" id="IPR003313">
    <property type="entry name" value="AraC-bd"/>
</dbReference>
<dbReference type="SMART" id="SM00342">
    <property type="entry name" value="HTH_ARAC"/>
    <property type="match status" value="1"/>
</dbReference>
<evidence type="ECO:0000313" key="5">
    <source>
        <dbReference type="EMBL" id="HIX94076.1"/>
    </source>
</evidence>
<reference evidence="5" key="1">
    <citation type="journal article" date="2021" name="PeerJ">
        <title>Extensive microbial diversity within the chicken gut microbiome revealed by metagenomics and culture.</title>
        <authorList>
            <person name="Gilroy R."/>
            <person name="Ravi A."/>
            <person name="Getino M."/>
            <person name="Pursley I."/>
            <person name="Horton D.L."/>
            <person name="Alikhan N.F."/>
            <person name="Baker D."/>
            <person name="Gharbi K."/>
            <person name="Hall N."/>
            <person name="Watson M."/>
            <person name="Adriaenssens E.M."/>
            <person name="Foster-Nyarko E."/>
            <person name="Jarju S."/>
            <person name="Secka A."/>
            <person name="Antonio M."/>
            <person name="Oren A."/>
            <person name="Chaudhuri R.R."/>
            <person name="La Ragione R."/>
            <person name="Hildebrand F."/>
            <person name="Pallen M.J."/>
        </authorList>
    </citation>
    <scope>NUCLEOTIDE SEQUENCE</scope>
    <source>
        <strain evidence="5">ChiHecec2B26-7398</strain>
    </source>
</reference>
<dbReference type="InterPro" id="IPR009057">
    <property type="entry name" value="Homeodomain-like_sf"/>
</dbReference>
<keyword evidence="1" id="KW-0805">Transcription regulation</keyword>
<evidence type="ECO:0000256" key="3">
    <source>
        <dbReference type="ARBA" id="ARBA00023163"/>
    </source>
</evidence>
<reference evidence="5" key="2">
    <citation type="submission" date="2021-04" db="EMBL/GenBank/DDBJ databases">
        <authorList>
            <person name="Gilroy R."/>
        </authorList>
    </citation>
    <scope>NUCLEOTIDE SEQUENCE</scope>
    <source>
        <strain evidence="5">ChiHecec2B26-7398</strain>
    </source>
</reference>
<keyword evidence="2" id="KW-0238">DNA-binding</keyword>
<evidence type="ECO:0000259" key="4">
    <source>
        <dbReference type="PROSITE" id="PS01124"/>
    </source>
</evidence>
<dbReference type="InterPro" id="IPR037923">
    <property type="entry name" value="HTH-like"/>
</dbReference>
<proteinExistence type="predicted"/>
<dbReference type="Proteomes" id="UP000886751">
    <property type="component" value="Unassembled WGS sequence"/>
</dbReference>
<evidence type="ECO:0000256" key="2">
    <source>
        <dbReference type="ARBA" id="ARBA00023125"/>
    </source>
</evidence>
<dbReference type="PANTHER" id="PTHR46796">
    <property type="entry name" value="HTH-TYPE TRANSCRIPTIONAL ACTIVATOR RHAS-RELATED"/>
    <property type="match status" value="1"/>
</dbReference>
<keyword evidence="3" id="KW-0804">Transcription</keyword>
<dbReference type="SUPFAM" id="SSF51215">
    <property type="entry name" value="Regulatory protein AraC"/>
    <property type="match status" value="1"/>
</dbReference>
<dbReference type="GO" id="GO:0043565">
    <property type="term" value="F:sequence-specific DNA binding"/>
    <property type="evidence" value="ECO:0007669"/>
    <property type="project" value="InterPro"/>
</dbReference>
<sequence>MREVEIVEHPQIDGLRVFFNTVHYRTAHIHRELELIWLAEGALDVRIEQTRLRAAPGEMVLFHPGQLHAFRAAGDGCTFLCVQIAPELAAHAYPALGRLRFAQPCPGRVLPRDAYAALVQTLLRLAQSYLQQRPGYELTSAGCACLLLGALIEGMPHQLLSGGELAGQQRRNDRALRLMRYVDENYTHKVNLSDFAQAEGLSLGYASHFARAALGQSFQDYVDTVRFYAACKQIAAGQGRLVDVYAASGFSDYRYFSRAFQKRFGMTPEEYRRRQPPAPEETHIHHSVHSLEQFYTRAQSLALLARCRTLAAQQNAEK</sequence>
<dbReference type="InterPro" id="IPR020449">
    <property type="entry name" value="Tscrpt_reg_AraC-type_HTH"/>
</dbReference>
<dbReference type="InterPro" id="IPR050204">
    <property type="entry name" value="AraC_XylS_family_regulators"/>
</dbReference>
<dbReference type="Gene3D" id="1.10.10.60">
    <property type="entry name" value="Homeodomain-like"/>
    <property type="match status" value="1"/>
</dbReference>
<dbReference type="Gene3D" id="2.60.120.10">
    <property type="entry name" value="Jelly Rolls"/>
    <property type="match status" value="1"/>
</dbReference>
<feature type="domain" description="HTH araC/xylS-type" evidence="4">
    <location>
        <begin position="176"/>
        <end position="274"/>
    </location>
</feature>
<dbReference type="InterPro" id="IPR014710">
    <property type="entry name" value="RmlC-like_jellyroll"/>
</dbReference>
<dbReference type="GO" id="GO:0003700">
    <property type="term" value="F:DNA-binding transcription factor activity"/>
    <property type="evidence" value="ECO:0007669"/>
    <property type="project" value="InterPro"/>
</dbReference>
<name>A0A9D1XZC0_9FIRM</name>
<dbReference type="PRINTS" id="PR00032">
    <property type="entry name" value="HTHARAC"/>
</dbReference>